<protein>
    <submittedName>
        <fullName evidence="1">Uncharacterized protein</fullName>
    </submittedName>
</protein>
<comment type="caution">
    <text evidence="1">The sequence shown here is derived from an EMBL/GenBank/DDBJ whole genome shotgun (WGS) entry which is preliminary data.</text>
</comment>
<evidence type="ECO:0000313" key="2">
    <source>
        <dbReference type="Proteomes" id="UP001596501"/>
    </source>
</evidence>
<dbReference type="RefSeq" id="WP_382225438.1">
    <property type="nucleotide sequence ID" value="NZ_JBHTCA010000014.1"/>
</dbReference>
<proteinExistence type="predicted"/>
<dbReference type="EMBL" id="JBHTCA010000014">
    <property type="protein sequence ID" value="MFC7410411.1"/>
    <property type="molecule type" value="Genomic_DNA"/>
</dbReference>
<name>A0ABW2QLW2_9BURK</name>
<keyword evidence="2" id="KW-1185">Reference proteome</keyword>
<organism evidence="1 2">
    <name type="scientific">Hydrogenophaga atypica</name>
    <dbReference type="NCBI Taxonomy" id="249409"/>
    <lineage>
        <taxon>Bacteria</taxon>
        <taxon>Pseudomonadati</taxon>
        <taxon>Pseudomonadota</taxon>
        <taxon>Betaproteobacteria</taxon>
        <taxon>Burkholderiales</taxon>
        <taxon>Comamonadaceae</taxon>
        <taxon>Hydrogenophaga</taxon>
    </lineage>
</organism>
<sequence>MTGFFIAVGLLAAMGIWLGYMNIKHGNPLVESDRKLMEQGKQPDLL</sequence>
<dbReference type="Proteomes" id="UP001596501">
    <property type="component" value="Unassembled WGS sequence"/>
</dbReference>
<evidence type="ECO:0000313" key="1">
    <source>
        <dbReference type="EMBL" id="MFC7410411.1"/>
    </source>
</evidence>
<reference evidence="2" key="1">
    <citation type="journal article" date="2019" name="Int. J. Syst. Evol. Microbiol.">
        <title>The Global Catalogue of Microorganisms (GCM) 10K type strain sequencing project: providing services to taxonomists for standard genome sequencing and annotation.</title>
        <authorList>
            <consortium name="The Broad Institute Genomics Platform"/>
            <consortium name="The Broad Institute Genome Sequencing Center for Infectious Disease"/>
            <person name="Wu L."/>
            <person name="Ma J."/>
        </authorList>
    </citation>
    <scope>NUCLEOTIDE SEQUENCE [LARGE SCALE GENOMIC DNA]</scope>
    <source>
        <strain evidence="2">CGMCC 1.12371</strain>
    </source>
</reference>
<accession>A0ABW2QLW2</accession>
<gene>
    <name evidence="1" type="ORF">ACFQPB_16215</name>
</gene>